<dbReference type="InterPro" id="IPR001565">
    <property type="entry name" value="Synaptotagmin"/>
</dbReference>
<reference evidence="4" key="3">
    <citation type="submission" date="2021-02" db="UniProtKB">
        <authorList>
            <consortium name="EnsemblMetazoa"/>
        </authorList>
    </citation>
    <scope>IDENTIFICATION</scope>
    <source>
        <strain evidence="4">USDA</strain>
    </source>
</reference>
<proteinExistence type="predicted"/>
<dbReference type="PRINTS" id="PR00399">
    <property type="entry name" value="SYNAPTOTAGMN"/>
</dbReference>
<dbReference type="Gene3D" id="2.60.40.150">
    <property type="entry name" value="C2 domain"/>
    <property type="match status" value="2"/>
</dbReference>
<evidence type="ECO:0000313" key="4">
    <source>
        <dbReference type="EnsemblMetazoa" id="PHUM494810-PA"/>
    </source>
</evidence>
<name>E0VX47_PEDHC</name>
<dbReference type="RefSeq" id="XP_002430691.1">
    <property type="nucleotide sequence ID" value="XM_002430646.1"/>
</dbReference>
<organism>
    <name type="scientific">Pediculus humanus subsp. corporis</name>
    <name type="common">Body louse</name>
    <dbReference type="NCBI Taxonomy" id="121224"/>
    <lineage>
        <taxon>Eukaryota</taxon>
        <taxon>Metazoa</taxon>
        <taxon>Ecdysozoa</taxon>
        <taxon>Arthropoda</taxon>
        <taxon>Hexapoda</taxon>
        <taxon>Insecta</taxon>
        <taxon>Pterygota</taxon>
        <taxon>Neoptera</taxon>
        <taxon>Paraneoptera</taxon>
        <taxon>Psocodea</taxon>
        <taxon>Troctomorpha</taxon>
        <taxon>Phthiraptera</taxon>
        <taxon>Anoplura</taxon>
        <taxon>Pediculidae</taxon>
        <taxon>Pediculus</taxon>
    </lineage>
</organism>
<dbReference type="GO" id="GO:0005544">
    <property type="term" value="F:calcium-dependent phospholipid binding"/>
    <property type="evidence" value="ECO:0007669"/>
    <property type="project" value="TreeGrafter"/>
</dbReference>
<dbReference type="VEuPathDB" id="VectorBase:PHUM494810"/>
<dbReference type="CDD" id="cd08390">
    <property type="entry name" value="C2A_Synaptotagmin-15-17"/>
    <property type="match status" value="1"/>
</dbReference>
<dbReference type="STRING" id="121224.E0VX47"/>
<dbReference type="OMA" id="ECEHWTE"/>
<dbReference type="InParanoid" id="E0VX47"/>
<evidence type="ECO:0000313" key="3">
    <source>
        <dbReference type="EMBL" id="EEB17953.1"/>
    </source>
</evidence>
<dbReference type="AlphaFoldDB" id="E0VX47"/>
<dbReference type="GO" id="GO:0070382">
    <property type="term" value="C:exocytic vesicle"/>
    <property type="evidence" value="ECO:0007669"/>
    <property type="project" value="TreeGrafter"/>
</dbReference>
<evidence type="ECO:0000256" key="1">
    <source>
        <dbReference type="ARBA" id="ARBA00022737"/>
    </source>
</evidence>
<dbReference type="GO" id="GO:0001786">
    <property type="term" value="F:phosphatidylserine binding"/>
    <property type="evidence" value="ECO:0007669"/>
    <property type="project" value="TreeGrafter"/>
</dbReference>
<dbReference type="SMART" id="SM00239">
    <property type="entry name" value="C2"/>
    <property type="match status" value="2"/>
</dbReference>
<dbReference type="FunFam" id="2.60.40.150:FF:000237">
    <property type="entry name" value="Synaptotagmin 15"/>
    <property type="match status" value="1"/>
</dbReference>
<protein>
    <submittedName>
        <fullName evidence="3 4">Synaptotagmin-15, putative</fullName>
    </submittedName>
</protein>
<accession>E0VX47</accession>
<dbReference type="PROSITE" id="PS50004">
    <property type="entry name" value="C2"/>
    <property type="match status" value="2"/>
</dbReference>
<dbReference type="KEGG" id="phu:Phum_PHUM494810"/>
<dbReference type="EMBL" id="DS235829">
    <property type="protein sequence ID" value="EEB17953.1"/>
    <property type="molecule type" value="Genomic_DNA"/>
</dbReference>
<sequence length="376" mass="42856">MCLLKRKKKSVVSGDAGGPSIVVYPSHQGSCLQFSTKDILFSLPPLRHSNSLGDLNEIDLDENDSDDGNTEPLILTERKRNRRSNSFSCYGLGVVDPALYGNCTINLEEDVQFPDDHIGRLWFSVRYENATEKLLVSILKAKNLPSRTVGTVNGCDPFIRLHLLPDERRYQQSKVKKKSCNPFFDETFVFQVPAKDLLDHLLKLTVIDSGRAKRRSIIGHVVLPLNEFVTETEVKLFKMDLEKKIVEDWLLTANGELLVSLLYNETLGRLSVTVIEAKNLKFRNIDKQDSYVRITLNQNYKAIKVKKTSVVRGKNDPSFFECFNFRLTPATTDVSSLCFEVFQCVSGYGRVNWKIYFGILHVCKRKRKFSLDFGII</sequence>
<gene>
    <name evidence="4" type="primary">8235988</name>
    <name evidence="3" type="ORF">Phum_PHUM494810</name>
</gene>
<reference evidence="3" key="1">
    <citation type="submission" date="2007-04" db="EMBL/GenBank/DDBJ databases">
        <title>Annotation of Pediculus humanus corporis strain USDA.</title>
        <authorList>
            <person name="Kirkness E."/>
            <person name="Hannick L."/>
            <person name="Hass B."/>
            <person name="Bruggner R."/>
            <person name="Lawson D."/>
            <person name="Bidwell S."/>
            <person name="Joardar V."/>
            <person name="Caler E."/>
            <person name="Walenz B."/>
            <person name="Inman J."/>
            <person name="Schobel S."/>
            <person name="Galinsky K."/>
            <person name="Amedeo P."/>
            <person name="Strausberg R."/>
        </authorList>
    </citation>
    <scope>NUCLEOTIDE SEQUENCE</scope>
    <source>
        <strain evidence="3">USDA</strain>
    </source>
</reference>
<dbReference type="CTD" id="8235988"/>
<evidence type="ECO:0000313" key="5">
    <source>
        <dbReference type="Proteomes" id="UP000009046"/>
    </source>
</evidence>
<dbReference type="GO" id="GO:0005509">
    <property type="term" value="F:calcium ion binding"/>
    <property type="evidence" value="ECO:0007669"/>
    <property type="project" value="TreeGrafter"/>
</dbReference>
<dbReference type="Pfam" id="PF00168">
    <property type="entry name" value="C2"/>
    <property type="match status" value="2"/>
</dbReference>
<dbReference type="eggNOG" id="KOG1028">
    <property type="taxonomic scope" value="Eukaryota"/>
</dbReference>
<keyword evidence="5" id="KW-1185">Reference proteome</keyword>
<dbReference type="PANTHER" id="PTHR10024">
    <property type="entry name" value="SYNAPTOTAGMIN"/>
    <property type="match status" value="1"/>
</dbReference>
<dbReference type="GO" id="GO:0030276">
    <property type="term" value="F:clathrin binding"/>
    <property type="evidence" value="ECO:0007669"/>
    <property type="project" value="TreeGrafter"/>
</dbReference>
<dbReference type="SUPFAM" id="SSF49562">
    <property type="entry name" value="C2 domain (Calcium/lipid-binding domain, CaLB)"/>
    <property type="match status" value="2"/>
</dbReference>
<dbReference type="OrthoDB" id="10259057at2759"/>
<dbReference type="GO" id="GO:0017156">
    <property type="term" value="P:calcium-ion regulated exocytosis"/>
    <property type="evidence" value="ECO:0007669"/>
    <property type="project" value="TreeGrafter"/>
</dbReference>
<reference evidence="3" key="2">
    <citation type="submission" date="2007-04" db="EMBL/GenBank/DDBJ databases">
        <title>The genome of the human body louse.</title>
        <authorList>
            <consortium name="The Human Body Louse Genome Consortium"/>
            <person name="Kirkness E."/>
            <person name="Walenz B."/>
            <person name="Hass B."/>
            <person name="Bruggner R."/>
            <person name="Strausberg R."/>
        </authorList>
    </citation>
    <scope>NUCLEOTIDE SEQUENCE</scope>
    <source>
        <strain evidence="3">USDA</strain>
    </source>
</reference>
<dbReference type="GeneID" id="8235988"/>
<keyword evidence="1" id="KW-0677">Repeat</keyword>
<dbReference type="HOGENOM" id="CLU_736325_0_0_1"/>
<dbReference type="InterPro" id="IPR035892">
    <property type="entry name" value="C2_domain_sf"/>
</dbReference>
<dbReference type="Proteomes" id="UP000009046">
    <property type="component" value="Unassembled WGS sequence"/>
</dbReference>
<feature type="domain" description="C2" evidence="2">
    <location>
        <begin position="117"/>
        <end position="238"/>
    </location>
</feature>
<dbReference type="InterPro" id="IPR047897">
    <property type="entry name" value="Synaptotagmin-15/17_C2A"/>
</dbReference>
<dbReference type="GO" id="GO:0000149">
    <property type="term" value="F:SNARE binding"/>
    <property type="evidence" value="ECO:0007669"/>
    <property type="project" value="TreeGrafter"/>
</dbReference>
<feature type="domain" description="C2" evidence="2">
    <location>
        <begin position="253"/>
        <end position="373"/>
    </location>
</feature>
<dbReference type="EMBL" id="AAZO01005992">
    <property type="status" value="NOT_ANNOTATED_CDS"/>
    <property type="molecule type" value="Genomic_DNA"/>
</dbReference>
<dbReference type="GO" id="GO:0005886">
    <property type="term" value="C:plasma membrane"/>
    <property type="evidence" value="ECO:0007669"/>
    <property type="project" value="TreeGrafter"/>
</dbReference>
<dbReference type="EnsemblMetazoa" id="PHUM494810-RA">
    <property type="protein sequence ID" value="PHUM494810-PA"/>
    <property type="gene ID" value="PHUM494810"/>
</dbReference>
<dbReference type="InterPro" id="IPR000008">
    <property type="entry name" value="C2_dom"/>
</dbReference>
<evidence type="ECO:0000259" key="2">
    <source>
        <dbReference type="PROSITE" id="PS50004"/>
    </source>
</evidence>
<dbReference type="PANTHER" id="PTHR10024:SF234">
    <property type="entry name" value="SYNAPTOTAGMIN-15-RELATED"/>
    <property type="match status" value="1"/>
</dbReference>